<keyword evidence="1" id="KW-0812">Transmembrane</keyword>
<sequence length="44" mass="4912">MALIKAFQGIDTILVLATSTFFIIGGIVLFLLSANRMLLIERMR</sequence>
<name>T1U901_HELPX</name>
<evidence type="ECO:0000313" key="3">
    <source>
        <dbReference type="Proteomes" id="UP000015920"/>
    </source>
</evidence>
<organism evidence="2 3">
    <name type="scientific">Helicobacter pylori SouthAfrica20</name>
    <dbReference type="NCBI Taxonomy" id="1352356"/>
    <lineage>
        <taxon>Bacteria</taxon>
        <taxon>Pseudomonadati</taxon>
        <taxon>Campylobacterota</taxon>
        <taxon>Epsilonproteobacteria</taxon>
        <taxon>Campylobacterales</taxon>
        <taxon>Helicobacteraceae</taxon>
        <taxon>Helicobacter</taxon>
    </lineage>
</organism>
<proteinExistence type="predicted"/>
<dbReference type="HOGENOM" id="CLU_3217160_0_0_7"/>
<evidence type="ECO:0000256" key="1">
    <source>
        <dbReference type="SAM" id="Phobius"/>
    </source>
</evidence>
<accession>T1U901</accession>
<dbReference type="KEGG" id="hpys:HPSA20_0633"/>
<keyword evidence="1" id="KW-0472">Membrane</keyword>
<dbReference type="Proteomes" id="UP000015920">
    <property type="component" value="Chromosome"/>
</dbReference>
<gene>
    <name evidence="2" type="ORF">HPSA20_0633</name>
</gene>
<dbReference type="AlphaFoldDB" id="T1U901"/>
<reference evidence="2 3" key="1">
    <citation type="journal article" date="2013" name="Genome Announc.">
        <title>Genome Sequences of Three hpAfrica2 Strains of Helicobacter pylori.</title>
        <authorList>
            <person name="Duncan S.S."/>
            <person name="Bertoli M.T."/>
            <person name="Kersulyte D."/>
            <person name="Valk P.L."/>
            <person name="Tamma S."/>
            <person name="Segal I."/>
            <person name="McClain M.S."/>
            <person name="Cover T.L."/>
            <person name="Berg D.E."/>
        </authorList>
    </citation>
    <scope>NUCLEOTIDE SEQUENCE [LARGE SCALE GENOMIC DNA]</scope>
    <source>
        <strain evidence="2">SouthAfrica20</strain>
    </source>
</reference>
<dbReference type="EMBL" id="CP006691">
    <property type="protein sequence ID" value="AGT73871.1"/>
    <property type="molecule type" value="Genomic_DNA"/>
</dbReference>
<feature type="transmembrane region" description="Helical" evidence="1">
    <location>
        <begin position="12"/>
        <end position="34"/>
    </location>
</feature>
<evidence type="ECO:0000313" key="2">
    <source>
        <dbReference type="EMBL" id="AGT73871.1"/>
    </source>
</evidence>
<keyword evidence="1" id="KW-1133">Transmembrane helix</keyword>
<protein>
    <submittedName>
        <fullName evidence="2">Putative membrane protein</fullName>
    </submittedName>
</protein>
<dbReference type="PATRIC" id="fig|1352356.3.peg.620"/>